<reference evidence="8" key="1">
    <citation type="submission" date="2020-05" db="UniProtKB">
        <authorList>
            <consortium name="EnsemblMetazoa"/>
        </authorList>
    </citation>
    <scope>IDENTIFICATION</scope>
    <source>
        <strain evidence="8">TTRI</strain>
    </source>
</reference>
<evidence type="ECO:0000313" key="8">
    <source>
        <dbReference type="EnsemblMetazoa" id="GAUT041340-PA"/>
    </source>
</evidence>
<evidence type="ECO:0000256" key="4">
    <source>
        <dbReference type="ARBA" id="ARBA00022692"/>
    </source>
</evidence>
<evidence type="ECO:0000256" key="5">
    <source>
        <dbReference type="ARBA" id="ARBA00022989"/>
    </source>
</evidence>
<dbReference type="Proteomes" id="UP000078200">
    <property type="component" value="Unassembled WGS sequence"/>
</dbReference>
<evidence type="ECO:0000256" key="2">
    <source>
        <dbReference type="ARBA" id="ARBA00007965"/>
    </source>
</evidence>
<feature type="transmembrane region" description="Helical" evidence="7">
    <location>
        <begin position="523"/>
        <end position="542"/>
    </location>
</feature>
<dbReference type="PRINTS" id="PR01130">
    <property type="entry name" value="DERENTRNSPRT"/>
</dbReference>
<feature type="transmembrane region" description="Helical" evidence="7">
    <location>
        <begin position="495"/>
        <end position="517"/>
    </location>
</feature>
<organism evidence="8 9">
    <name type="scientific">Glossina austeni</name>
    <name type="common">Savannah tsetse fly</name>
    <dbReference type="NCBI Taxonomy" id="7395"/>
    <lineage>
        <taxon>Eukaryota</taxon>
        <taxon>Metazoa</taxon>
        <taxon>Ecdysozoa</taxon>
        <taxon>Arthropoda</taxon>
        <taxon>Hexapoda</taxon>
        <taxon>Insecta</taxon>
        <taxon>Pterygota</taxon>
        <taxon>Neoptera</taxon>
        <taxon>Endopterygota</taxon>
        <taxon>Diptera</taxon>
        <taxon>Brachycera</taxon>
        <taxon>Muscomorpha</taxon>
        <taxon>Hippoboscoidea</taxon>
        <taxon>Glossinidae</taxon>
        <taxon>Glossina</taxon>
    </lineage>
</organism>
<feature type="transmembrane region" description="Helical" evidence="7">
    <location>
        <begin position="590"/>
        <end position="611"/>
    </location>
</feature>
<keyword evidence="9" id="KW-1185">Reference proteome</keyword>
<dbReference type="PANTHER" id="PTHR10332:SF80">
    <property type="entry name" value="EQUILIBRATIVE NUCLEOSIDE TRANSPORTER 2, ISOFORM A"/>
    <property type="match status" value="1"/>
</dbReference>
<feature type="transmembrane region" description="Helical" evidence="7">
    <location>
        <begin position="563"/>
        <end position="584"/>
    </location>
</feature>
<dbReference type="PANTHER" id="PTHR10332">
    <property type="entry name" value="EQUILIBRATIVE NUCLEOSIDE TRANSPORTER"/>
    <property type="match status" value="1"/>
</dbReference>
<keyword evidence="6 7" id="KW-0472">Membrane</keyword>
<evidence type="ECO:0000313" key="9">
    <source>
        <dbReference type="Proteomes" id="UP000078200"/>
    </source>
</evidence>
<protein>
    <submittedName>
        <fullName evidence="8">Uncharacterized protein</fullName>
    </submittedName>
</protein>
<evidence type="ECO:0000256" key="1">
    <source>
        <dbReference type="ARBA" id="ARBA00004141"/>
    </source>
</evidence>
<feature type="transmembrane region" description="Helical" evidence="7">
    <location>
        <begin position="774"/>
        <end position="799"/>
    </location>
</feature>
<name>A0A1A9VM26_GLOAU</name>
<dbReference type="Pfam" id="PF01733">
    <property type="entry name" value="Nucleoside_tran"/>
    <property type="match status" value="2"/>
</dbReference>
<proteinExistence type="inferred from homology"/>
<comment type="subcellular location">
    <subcellularLocation>
        <location evidence="1">Membrane</location>
        <topology evidence="1">Multi-pass membrane protein</topology>
    </subcellularLocation>
</comment>
<keyword evidence="5 7" id="KW-1133">Transmembrane helix</keyword>
<feature type="transmembrane region" description="Helical" evidence="7">
    <location>
        <begin position="701"/>
        <end position="718"/>
    </location>
</feature>
<feature type="transmembrane region" description="Helical" evidence="7">
    <location>
        <begin position="118"/>
        <end position="136"/>
    </location>
</feature>
<dbReference type="GO" id="GO:0005886">
    <property type="term" value="C:plasma membrane"/>
    <property type="evidence" value="ECO:0007669"/>
    <property type="project" value="TreeGrafter"/>
</dbReference>
<dbReference type="AlphaFoldDB" id="A0A1A9VM26"/>
<dbReference type="EnsemblMetazoa" id="GAUT041340-RA">
    <property type="protein sequence ID" value="GAUT041340-PA"/>
    <property type="gene ID" value="GAUT041340"/>
</dbReference>
<feature type="transmembrane region" description="Helical" evidence="7">
    <location>
        <begin position="157"/>
        <end position="182"/>
    </location>
</feature>
<feature type="transmembrane region" description="Helical" evidence="7">
    <location>
        <begin position="457"/>
        <end position="475"/>
    </location>
</feature>
<evidence type="ECO:0000256" key="6">
    <source>
        <dbReference type="ARBA" id="ARBA00023136"/>
    </source>
</evidence>
<accession>A0A1A9VM26</accession>
<keyword evidence="4 7" id="KW-0812">Transmembrane</keyword>
<feature type="transmembrane region" description="Helical" evidence="7">
    <location>
        <begin position="284"/>
        <end position="308"/>
    </location>
</feature>
<dbReference type="VEuPathDB" id="VectorBase:GAUT041340"/>
<sequence length="800" mass="91190">MNVNKEEKSPFLSGQKPVSLTPSWEAQKLPNDELNFKGLTMAKAQMSLTPPKDKFKLVFLIFLLHGLGTLMPWNMFITAKSYFVDFKLASTNDTSSSISYDGYFLQYLGFASQIPNLIFNWLNIFVQLGVILLNMANGIYQNTIYGMAATLPVEYTGAVVLGANISGLFATIVSICSSFVFSSYRTSAIYYFITAMLVLLMCFDTYFALPLNKFYRYHEMIRRKDNVRTDQRVPIKIPYGSVFFQAFPQLFNIFFVFFVTLAVFPAVHSDIRPNHNDFFIPDQLFTSITCFLTFNLFAMLGSLATSWVQWPKPKYLWIPVSMRGAFLPLFLFCNYLPKGVQRTLPILITNEWIYWMIAVVMSFSSGYLSSLGMMYAPKTVSPKYQTTAGMFAAAMLITGIFSGILFSFLFPYFGARFSIFNHHLFKFTSSAKKKNFYSPNKQFVTVPMIVTPPRDKFKLVFLIFVLHGIGVLMPWNMFITAKSVMSIKGDITKRIVCTIPMILIIFIFTVILAMVDSSSWPDIFFWITMITIAILHSINGVYHNTVYGMAAILPLRYTGAVVLGSNLSGLFAAIASICSSYIFSSHRTAAIYYFLTAILVFFMCFDTYFALPLNNFYRYHEIVRRKEGLRKVEEEIGTRIPYLNIFITALPQLCNVFFTLSVTLAVFPAVHSGKRTRLYGLKKSFLCHLTTTFVQWPKPEYLRILVLMRIIFIPLFLFCNYLPKGVERKLPVLITNEWIYWIIAVVMSYSSGYLQSLGIMYAPKTVSPKYQITAGMFTAAMLISGVIAGILLSFLFPYIV</sequence>
<feature type="transmembrane region" description="Helical" evidence="7">
    <location>
        <begin position="188"/>
        <end position="209"/>
    </location>
</feature>
<feature type="transmembrane region" description="Helical" evidence="7">
    <location>
        <begin position="242"/>
        <end position="264"/>
    </location>
</feature>
<feature type="transmembrane region" description="Helical" evidence="7">
    <location>
        <begin position="738"/>
        <end position="762"/>
    </location>
</feature>
<feature type="transmembrane region" description="Helical" evidence="7">
    <location>
        <begin position="315"/>
        <end position="332"/>
    </location>
</feature>
<evidence type="ECO:0000256" key="3">
    <source>
        <dbReference type="ARBA" id="ARBA00022448"/>
    </source>
</evidence>
<feature type="transmembrane region" description="Helical" evidence="7">
    <location>
        <begin position="57"/>
        <end position="77"/>
    </location>
</feature>
<feature type="transmembrane region" description="Helical" evidence="7">
    <location>
        <begin position="388"/>
        <end position="413"/>
    </location>
</feature>
<dbReference type="InterPro" id="IPR002259">
    <property type="entry name" value="Eqnu_transpt"/>
</dbReference>
<dbReference type="GO" id="GO:0005337">
    <property type="term" value="F:nucleoside transmembrane transporter activity"/>
    <property type="evidence" value="ECO:0007669"/>
    <property type="project" value="InterPro"/>
</dbReference>
<evidence type="ECO:0000256" key="7">
    <source>
        <dbReference type="SAM" id="Phobius"/>
    </source>
</evidence>
<comment type="similarity">
    <text evidence="2">Belongs to the SLC29A/ENT transporter (TC 2.A.57) family.</text>
</comment>
<keyword evidence="3" id="KW-0813">Transport</keyword>
<feature type="transmembrane region" description="Helical" evidence="7">
    <location>
        <begin position="352"/>
        <end position="376"/>
    </location>
</feature>